<dbReference type="PANTHER" id="PTHR48056">
    <property type="entry name" value="LRR RECEPTOR-LIKE SERINE/THREONINE-PROTEIN KINASE-RELATED"/>
    <property type="match status" value="1"/>
</dbReference>
<evidence type="ECO:0000256" key="23">
    <source>
        <dbReference type="SAM" id="Phobius"/>
    </source>
</evidence>
<feature type="domain" description="Protein kinase" evidence="24">
    <location>
        <begin position="760"/>
        <end position="1045"/>
    </location>
</feature>
<dbReference type="SMART" id="SM00220">
    <property type="entry name" value="S_TKc"/>
    <property type="match status" value="1"/>
</dbReference>
<reference evidence="25" key="1">
    <citation type="submission" date="2019-10" db="EMBL/GenBank/DDBJ databases">
        <authorList>
            <person name="Zhang R."/>
            <person name="Pan Y."/>
            <person name="Wang J."/>
            <person name="Ma R."/>
            <person name="Yu S."/>
        </authorList>
    </citation>
    <scope>NUCLEOTIDE SEQUENCE</scope>
    <source>
        <strain evidence="25">LA-IB0</strain>
        <tissue evidence="25">Leaf</tissue>
    </source>
</reference>
<dbReference type="GO" id="GO:0004674">
    <property type="term" value="F:protein serine/threonine kinase activity"/>
    <property type="evidence" value="ECO:0007669"/>
    <property type="project" value="UniProtKB-KW"/>
</dbReference>
<comment type="caution">
    <text evidence="25">The sequence shown here is derived from an EMBL/GenBank/DDBJ whole genome shotgun (WGS) entry which is preliminary data.</text>
</comment>
<feature type="transmembrane region" description="Helical" evidence="23">
    <location>
        <begin position="706"/>
        <end position="727"/>
    </location>
</feature>
<evidence type="ECO:0000256" key="11">
    <source>
        <dbReference type="ARBA" id="ARBA00022729"/>
    </source>
</evidence>
<keyword evidence="16 23" id="KW-1133">Transmembrane helix</keyword>
<dbReference type="Pfam" id="PF08263">
    <property type="entry name" value="LRRNT_2"/>
    <property type="match status" value="1"/>
</dbReference>
<keyword evidence="7" id="KW-0597">Phosphoprotein</keyword>
<dbReference type="Pfam" id="PF07714">
    <property type="entry name" value="PK_Tyr_Ser-Thr"/>
    <property type="match status" value="1"/>
</dbReference>
<keyword evidence="11" id="KW-0732">Signal</keyword>
<keyword evidence="12" id="KW-0677">Repeat</keyword>
<comment type="subcellular location">
    <subcellularLocation>
        <location evidence="1">Cell membrane</location>
        <topology evidence="1">Single-pass membrane protein</topology>
    </subcellularLocation>
    <subcellularLocation>
        <location evidence="2">Membrane</location>
        <topology evidence="2">Single-pass type I membrane protein</topology>
    </subcellularLocation>
</comment>
<keyword evidence="17 23" id="KW-0472">Membrane</keyword>
<evidence type="ECO:0000256" key="20">
    <source>
        <dbReference type="ARBA" id="ARBA00047899"/>
    </source>
</evidence>
<dbReference type="FunFam" id="3.30.200.20:FF:000661">
    <property type="entry name" value="Serine-threonine protein kinase plant-type"/>
    <property type="match status" value="1"/>
</dbReference>
<dbReference type="SMART" id="SM00369">
    <property type="entry name" value="LRR_TYP"/>
    <property type="match status" value="10"/>
</dbReference>
<keyword evidence="19" id="KW-0325">Glycoprotein</keyword>
<name>A0AAV6WG75_9LAMI</name>
<comment type="catalytic activity">
    <reaction evidence="20">
        <text>L-threonyl-[protein] + ATP = O-phospho-L-threonyl-[protein] + ADP + H(+)</text>
        <dbReference type="Rhea" id="RHEA:46608"/>
        <dbReference type="Rhea" id="RHEA-COMP:11060"/>
        <dbReference type="Rhea" id="RHEA-COMP:11605"/>
        <dbReference type="ChEBI" id="CHEBI:15378"/>
        <dbReference type="ChEBI" id="CHEBI:30013"/>
        <dbReference type="ChEBI" id="CHEBI:30616"/>
        <dbReference type="ChEBI" id="CHEBI:61977"/>
        <dbReference type="ChEBI" id="CHEBI:456216"/>
        <dbReference type="EC" id="2.7.11.1"/>
    </reaction>
</comment>
<dbReference type="GO" id="GO:0051707">
    <property type="term" value="P:response to other organism"/>
    <property type="evidence" value="ECO:0007669"/>
    <property type="project" value="UniProtKB-ARBA"/>
</dbReference>
<keyword evidence="5" id="KW-1003">Cell membrane</keyword>
<dbReference type="SUPFAM" id="SSF52047">
    <property type="entry name" value="RNI-like"/>
    <property type="match status" value="2"/>
</dbReference>
<dbReference type="FunFam" id="3.80.10.10:FF:000299">
    <property type="entry name" value="Piriformospora indica-insensitive protein 2"/>
    <property type="match status" value="1"/>
</dbReference>
<evidence type="ECO:0000256" key="6">
    <source>
        <dbReference type="ARBA" id="ARBA00022527"/>
    </source>
</evidence>
<keyword evidence="13 22" id="KW-0547">Nucleotide-binding</keyword>
<keyword evidence="10 23" id="KW-0812">Transmembrane</keyword>
<comment type="catalytic activity">
    <reaction evidence="21">
        <text>L-seryl-[protein] + ATP = O-phospho-L-seryl-[protein] + ADP + H(+)</text>
        <dbReference type="Rhea" id="RHEA:17989"/>
        <dbReference type="Rhea" id="RHEA-COMP:9863"/>
        <dbReference type="Rhea" id="RHEA-COMP:11604"/>
        <dbReference type="ChEBI" id="CHEBI:15378"/>
        <dbReference type="ChEBI" id="CHEBI:29999"/>
        <dbReference type="ChEBI" id="CHEBI:30616"/>
        <dbReference type="ChEBI" id="CHEBI:83421"/>
        <dbReference type="ChEBI" id="CHEBI:456216"/>
        <dbReference type="EC" id="2.7.11.1"/>
    </reaction>
</comment>
<evidence type="ECO:0000256" key="19">
    <source>
        <dbReference type="ARBA" id="ARBA00023180"/>
    </source>
</evidence>
<evidence type="ECO:0000256" key="16">
    <source>
        <dbReference type="ARBA" id="ARBA00022989"/>
    </source>
</evidence>
<evidence type="ECO:0000256" key="17">
    <source>
        <dbReference type="ARBA" id="ARBA00023136"/>
    </source>
</evidence>
<evidence type="ECO:0000256" key="15">
    <source>
        <dbReference type="ARBA" id="ARBA00022840"/>
    </source>
</evidence>
<dbReference type="InterPro" id="IPR032675">
    <property type="entry name" value="LRR_dom_sf"/>
</dbReference>
<dbReference type="GO" id="GO:0033612">
    <property type="term" value="F:receptor serine/threonine kinase binding"/>
    <property type="evidence" value="ECO:0007669"/>
    <property type="project" value="TreeGrafter"/>
</dbReference>
<sequence length="1048" mass="116148">MEKTCIEASYNISTDEYALLAIKNYITSDPNNVLLNNWTQGTPVCNWRGVTCGTRHSRVTSLRLISTGLRGTIAKEIGNLSFLVFLDIGNNSFQGDIPQEIGYLSRLNHLSLQYNQLTGQIPPSFGSFHRLQLLDLSNNNLIGDIPFSIFNISSLRIIDLGVNQFQGTLPMDICRNLPRIQALFLSANMLGGHVPKQIGNFTVLEELYLGWNNLTGSLPEEIQTAPRLQFLSLRRNEMVGAIPPSLGNLSNLEVLDIGQNNFHGYIPIELGHLSNLQELYLSFCNLNGEIPMSIYNLTKLQVLALNRNNLSGILPSDMVVRLPNLQDINLGYNQFIGPIPSSISNGSNLSVIALGYNSLNGHIPITIGNLLRLQTIILEGNELTNDPTKLELEFLTSLANCPSLQTIQIGYNPFGGVLPKSLSLNTSSSLEIFHASGCDLKGVIPIEIGNWSSLIWLSLAENRDLLGQIPDTVGNLRNLQRLRLFNSGIQDEIPGGLCNLSELYELDLSTNKLSGEFPSCLGNIYSLRLIYLDSNALTSSIQSTFWNNKGTLLLNLSSNFLNGTLSQEIGSLRGMRELYLDGNNFSGEIPTTIGELQDLANLSLSKNNFDGPIPQEFGDLVSLEYLDLSRNRISGVIPKSLENLLHLAYLNLSFNDLSGEIPNGGPFENFSSESFIGNNALCGASRFNVMSCETIDSERSRTSRTLIYVLPICAFVLLIIGLVIWMLKFRKKAKKLQSEIDIQLTQRFSYSEIVNATSNFAIVNLVGRGNFGSVYKGTFSNGMVVAIKVFNLDVQDAFKSFDTECEAMRDIRHRNLVKVVSACSNVEFKAIIFEYMPNGSLEEWLHSQDNCLDVVQRLGIMIDVASALEYLHHGFSFPMVHCDLKPNNVLFDENMMARLGDFGIAKLLEGDKLMIQTKTLGTTGYLAPEYGSEGLVSTMADVYSFGILLMEICTGKKPTNDKFTGDLTLKMWASELLSDHNMDIVDAKLLMMVDEEKLDIVSSCIGSVITLALECTEDMPENRIDMKNVLTRLKKIQTQFHHNTITTS</sequence>
<dbReference type="EMBL" id="WHWC01000016">
    <property type="protein sequence ID" value="KAG8367477.1"/>
    <property type="molecule type" value="Genomic_DNA"/>
</dbReference>
<dbReference type="InterPro" id="IPR000719">
    <property type="entry name" value="Prot_kinase_dom"/>
</dbReference>
<dbReference type="InterPro" id="IPR017441">
    <property type="entry name" value="Protein_kinase_ATP_BS"/>
</dbReference>
<evidence type="ECO:0000256" key="5">
    <source>
        <dbReference type="ARBA" id="ARBA00022475"/>
    </source>
</evidence>
<dbReference type="FunFam" id="3.80.10.10:FF:000101">
    <property type="entry name" value="LRR receptor-like serine/threonine-protein kinase ERECTA"/>
    <property type="match status" value="1"/>
</dbReference>
<dbReference type="SUPFAM" id="SSF56112">
    <property type="entry name" value="Protein kinase-like (PK-like)"/>
    <property type="match status" value="1"/>
</dbReference>
<dbReference type="Pfam" id="PF00560">
    <property type="entry name" value="LRR_1"/>
    <property type="match status" value="4"/>
</dbReference>
<keyword evidence="18" id="KW-0675">Receptor</keyword>
<keyword evidence="15 22" id="KW-0067">ATP-binding</keyword>
<evidence type="ECO:0000313" key="26">
    <source>
        <dbReference type="Proteomes" id="UP000826271"/>
    </source>
</evidence>
<dbReference type="FunFam" id="1.10.510.10:FF:000358">
    <property type="entry name" value="Putative leucine-rich repeat receptor-like serine/threonine-protein kinase"/>
    <property type="match status" value="1"/>
</dbReference>
<dbReference type="GO" id="GO:0005524">
    <property type="term" value="F:ATP binding"/>
    <property type="evidence" value="ECO:0007669"/>
    <property type="project" value="UniProtKB-UniRule"/>
</dbReference>
<dbReference type="FunFam" id="3.80.10.10:FF:000288">
    <property type="entry name" value="LRR receptor-like serine/threonine-protein kinase EFR"/>
    <property type="match status" value="1"/>
</dbReference>
<dbReference type="InterPro" id="IPR013210">
    <property type="entry name" value="LRR_N_plant-typ"/>
</dbReference>
<evidence type="ECO:0000256" key="3">
    <source>
        <dbReference type="ARBA" id="ARBA00008684"/>
    </source>
</evidence>
<evidence type="ECO:0000259" key="24">
    <source>
        <dbReference type="PROSITE" id="PS50011"/>
    </source>
</evidence>
<keyword evidence="14" id="KW-0418">Kinase</keyword>
<accession>A0AAV6WG75</accession>
<dbReference type="InterPro" id="IPR011009">
    <property type="entry name" value="Kinase-like_dom_sf"/>
</dbReference>
<dbReference type="InterPro" id="IPR001611">
    <property type="entry name" value="Leu-rich_rpt"/>
</dbReference>
<evidence type="ECO:0000256" key="13">
    <source>
        <dbReference type="ARBA" id="ARBA00022741"/>
    </source>
</evidence>
<dbReference type="PROSITE" id="PS50011">
    <property type="entry name" value="PROTEIN_KINASE_DOM"/>
    <property type="match status" value="1"/>
</dbReference>
<dbReference type="SMART" id="SM00365">
    <property type="entry name" value="LRR_SD22"/>
    <property type="match status" value="6"/>
</dbReference>
<keyword evidence="6" id="KW-0723">Serine/threonine-protein kinase</keyword>
<keyword evidence="8" id="KW-0433">Leucine-rich repeat</keyword>
<evidence type="ECO:0000256" key="18">
    <source>
        <dbReference type="ARBA" id="ARBA00023170"/>
    </source>
</evidence>
<evidence type="ECO:0000256" key="9">
    <source>
        <dbReference type="ARBA" id="ARBA00022679"/>
    </source>
</evidence>
<dbReference type="PROSITE" id="PS51450">
    <property type="entry name" value="LRR"/>
    <property type="match status" value="1"/>
</dbReference>
<evidence type="ECO:0000256" key="2">
    <source>
        <dbReference type="ARBA" id="ARBA00004479"/>
    </source>
</evidence>
<dbReference type="GO" id="GO:0005886">
    <property type="term" value="C:plasma membrane"/>
    <property type="evidence" value="ECO:0007669"/>
    <property type="project" value="UniProtKB-SubCell"/>
</dbReference>
<gene>
    <name evidence="25" type="ORF">BUALT_Bualt16G0076100</name>
</gene>
<evidence type="ECO:0000256" key="1">
    <source>
        <dbReference type="ARBA" id="ARBA00004162"/>
    </source>
</evidence>
<evidence type="ECO:0000256" key="22">
    <source>
        <dbReference type="PROSITE-ProRule" id="PRU10141"/>
    </source>
</evidence>
<feature type="binding site" evidence="22">
    <location>
        <position position="788"/>
    </location>
    <ligand>
        <name>ATP</name>
        <dbReference type="ChEBI" id="CHEBI:30616"/>
    </ligand>
</feature>
<keyword evidence="9" id="KW-0808">Transferase</keyword>
<dbReference type="InterPro" id="IPR050647">
    <property type="entry name" value="Plant_LRR-RLKs"/>
</dbReference>
<dbReference type="PROSITE" id="PS00107">
    <property type="entry name" value="PROTEIN_KINASE_ATP"/>
    <property type="match status" value="1"/>
</dbReference>
<evidence type="ECO:0000256" key="8">
    <source>
        <dbReference type="ARBA" id="ARBA00022614"/>
    </source>
</evidence>
<protein>
    <recommendedName>
        <fullName evidence="4">non-specific serine/threonine protein kinase</fullName>
        <ecNumber evidence="4">2.7.11.1</ecNumber>
    </recommendedName>
</protein>
<dbReference type="Pfam" id="PF13855">
    <property type="entry name" value="LRR_8"/>
    <property type="match status" value="2"/>
</dbReference>
<evidence type="ECO:0000256" key="12">
    <source>
        <dbReference type="ARBA" id="ARBA00022737"/>
    </source>
</evidence>
<organism evidence="25 26">
    <name type="scientific">Buddleja alternifolia</name>
    <dbReference type="NCBI Taxonomy" id="168488"/>
    <lineage>
        <taxon>Eukaryota</taxon>
        <taxon>Viridiplantae</taxon>
        <taxon>Streptophyta</taxon>
        <taxon>Embryophyta</taxon>
        <taxon>Tracheophyta</taxon>
        <taxon>Spermatophyta</taxon>
        <taxon>Magnoliopsida</taxon>
        <taxon>eudicotyledons</taxon>
        <taxon>Gunneridae</taxon>
        <taxon>Pentapetalae</taxon>
        <taxon>asterids</taxon>
        <taxon>lamiids</taxon>
        <taxon>Lamiales</taxon>
        <taxon>Scrophulariaceae</taxon>
        <taxon>Buddlejeae</taxon>
        <taxon>Buddleja</taxon>
    </lineage>
</organism>
<dbReference type="Pfam" id="PF12799">
    <property type="entry name" value="LRR_4"/>
    <property type="match status" value="1"/>
</dbReference>
<dbReference type="InterPro" id="IPR003591">
    <property type="entry name" value="Leu-rich_rpt_typical-subtyp"/>
</dbReference>
<dbReference type="InterPro" id="IPR008271">
    <property type="entry name" value="Ser/Thr_kinase_AS"/>
</dbReference>
<dbReference type="Proteomes" id="UP000826271">
    <property type="component" value="Unassembled WGS sequence"/>
</dbReference>
<dbReference type="PROSITE" id="PS00108">
    <property type="entry name" value="PROTEIN_KINASE_ST"/>
    <property type="match status" value="1"/>
</dbReference>
<dbReference type="Gene3D" id="1.10.510.10">
    <property type="entry name" value="Transferase(Phosphotransferase) domain 1"/>
    <property type="match status" value="1"/>
</dbReference>
<proteinExistence type="inferred from homology"/>
<evidence type="ECO:0000313" key="25">
    <source>
        <dbReference type="EMBL" id="KAG8367477.1"/>
    </source>
</evidence>
<dbReference type="InterPro" id="IPR001245">
    <property type="entry name" value="Ser-Thr/Tyr_kinase_cat_dom"/>
</dbReference>
<comment type="similarity">
    <text evidence="3">Belongs to the protein kinase superfamily. Ser/Thr protein kinase family.</text>
</comment>
<evidence type="ECO:0000256" key="7">
    <source>
        <dbReference type="ARBA" id="ARBA00022553"/>
    </source>
</evidence>
<dbReference type="EC" id="2.7.11.1" evidence="4"/>
<dbReference type="Gene3D" id="3.80.10.10">
    <property type="entry name" value="Ribonuclease Inhibitor"/>
    <property type="match status" value="3"/>
</dbReference>
<evidence type="ECO:0000256" key="10">
    <source>
        <dbReference type="ARBA" id="ARBA00022692"/>
    </source>
</evidence>
<dbReference type="AlphaFoldDB" id="A0AAV6WG75"/>
<evidence type="ECO:0000256" key="14">
    <source>
        <dbReference type="ARBA" id="ARBA00022777"/>
    </source>
</evidence>
<dbReference type="PANTHER" id="PTHR48056:SF73">
    <property type="entry name" value="LRR RECEPTOR-LIKE SERINE_THREONINE-PROTEIN KINASE EFR"/>
    <property type="match status" value="1"/>
</dbReference>
<evidence type="ECO:0000256" key="21">
    <source>
        <dbReference type="ARBA" id="ARBA00048679"/>
    </source>
</evidence>
<keyword evidence="26" id="KW-1185">Reference proteome</keyword>
<dbReference type="InterPro" id="IPR025875">
    <property type="entry name" value="Leu-rich_rpt_4"/>
</dbReference>
<evidence type="ECO:0000256" key="4">
    <source>
        <dbReference type="ARBA" id="ARBA00012513"/>
    </source>
</evidence>
<dbReference type="GO" id="GO:0006952">
    <property type="term" value="P:defense response"/>
    <property type="evidence" value="ECO:0007669"/>
    <property type="project" value="UniProtKB-ARBA"/>
</dbReference>
<dbReference type="Gene3D" id="3.30.200.20">
    <property type="entry name" value="Phosphorylase Kinase, domain 1"/>
    <property type="match status" value="1"/>
</dbReference>